<evidence type="ECO:0000313" key="1">
    <source>
        <dbReference type="EMBL" id="MCX2966207.1"/>
    </source>
</evidence>
<proteinExistence type="predicted"/>
<dbReference type="PANTHER" id="PTHR14136:SF17">
    <property type="entry name" value="BTB_POZ DOMAIN-CONTAINING PROTEIN KCTD9"/>
    <property type="match status" value="1"/>
</dbReference>
<reference evidence="1" key="1">
    <citation type="submission" date="2022-10" db="EMBL/GenBank/DDBJ databases">
        <title>WGS of marine actinomycetes from Thailand.</title>
        <authorList>
            <person name="Thawai C."/>
        </authorList>
    </citation>
    <scope>NUCLEOTIDE SEQUENCE</scope>
    <source>
        <strain evidence="1">SW21</strain>
    </source>
</reference>
<dbReference type="SUPFAM" id="SSF56801">
    <property type="entry name" value="Acetyl-CoA synthetase-like"/>
    <property type="match status" value="1"/>
</dbReference>
<gene>
    <name evidence="1" type="ORF">OSB52_19165</name>
</gene>
<dbReference type="Gene3D" id="3.30.300.30">
    <property type="match status" value="1"/>
</dbReference>
<dbReference type="InterPro" id="IPR001646">
    <property type="entry name" value="5peptide_repeat"/>
</dbReference>
<dbReference type="AlphaFoldDB" id="A0A9X3I5W9"/>
<protein>
    <submittedName>
        <fullName evidence="1">Pentapeptide repeat-containing protein</fullName>
    </submittedName>
</protein>
<keyword evidence="2" id="KW-1185">Reference proteome</keyword>
<dbReference type="SUPFAM" id="SSF141571">
    <property type="entry name" value="Pentapeptide repeat-like"/>
    <property type="match status" value="1"/>
</dbReference>
<dbReference type="Gene3D" id="2.160.20.80">
    <property type="entry name" value="E3 ubiquitin-protein ligase SopA"/>
    <property type="match status" value="2"/>
</dbReference>
<dbReference type="RefSeq" id="WP_266063116.1">
    <property type="nucleotide sequence ID" value="NZ_JAPKFM010000024.1"/>
</dbReference>
<dbReference type="Pfam" id="PF00805">
    <property type="entry name" value="Pentapeptide"/>
    <property type="match status" value="3"/>
</dbReference>
<dbReference type="Proteomes" id="UP001143347">
    <property type="component" value="Unassembled WGS sequence"/>
</dbReference>
<dbReference type="PANTHER" id="PTHR14136">
    <property type="entry name" value="BTB_POZ DOMAIN-CONTAINING PROTEIN KCTD9"/>
    <property type="match status" value="1"/>
</dbReference>
<comment type="caution">
    <text evidence="1">The sequence shown here is derived from an EMBL/GenBank/DDBJ whole genome shotgun (WGS) entry which is preliminary data.</text>
</comment>
<name>A0A9X3I5W9_9ACTN</name>
<dbReference type="InterPro" id="IPR051082">
    <property type="entry name" value="Pentapeptide-BTB/POZ_domain"/>
</dbReference>
<accession>A0A9X3I5W9</accession>
<sequence>MADLNIPAQLLTGGDIAAWNEWRRGPGRQVEVVDLTRADLSGADLAAADLSGAYLTDADLSGAYLTDADLSGAYLTDADLSGANLTGANLTAARLPGADLSGAYLSVAILAEADLTRANLSGAILSGAILSAAFLAEAVLTRAFLAEADLTGAYLSGANLYGARLAGANLAGAELSNANMTGVDLTGADLRGANLTQSYLTGADLTRADLTRADLAGADLSDTDLSESQRSTVTASDFGFELDEIEAALRTVAGSPQAVAVVRDNRICGYIVPANPSGDDVGYMLSALRQILPEYLVPEIIVQIDAFPLRPSGRIDRGALPEPIVSWGKAEAPRRADEQVFPPRVFVGLTELRIPLPDGIDPSELAQIVEAFAALARLVVKVGVDITPPNAGPGSAGLAVATQSPGSIEITTRRLHYGSDLIVWFLENWQLAAPGGGLVGVGGGFTIRDLLKRHDSKILGLLYTIFTSDGRQTYKRIKQANDQALLAEAINAAEKSNAETLKHRADGVEHANRYRIATEKLPAITHEQARKNTMGAAHLTAETQAGITASLGTLEPITSRGLTATTVIAVPDDDSPKASC</sequence>
<dbReference type="EMBL" id="JAPKFM010000024">
    <property type="protein sequence ID" value="MCX2966207.1"/>
    <property type="molecule type" value="Genomic_DNA"/>
</dbReference>
<organism evidence="1 2">
    <name type="scientific">Gordonia aquimaris</name>
    <dbReference type="NCBI Taxonomy" id="2984863"/>
    <lineage>
        <taxon>Bacteria</taxon>
        <taxon>Bacillati</taxon>
        <taxon>Actinomycetota</taxon>
        <taxon>Actinomycetes</taxon>
        <taxon>Mycobacteriales</taxon>
        <taxon>Gordoniaceae</taxon>
        <taxon>Gordonia</taxon>
    </lineage>
</organism>
<evidence type="ECO:0000313" key="2">
    <source>
        <dbReference type="Proteomes" id="UP001143347"/>
    </source>
</evidence>
<dbReference type="InterPro" id="IPR045851">
    <property type="entry name" value="AMP-bd_C_sf"/>
</dbReference>